<dbReference type="InterPro" id="IPR051657">
    <property type="entry name" value="RNF168/RNF169_E3_ubiq-ligase"/>
</dbReference>
<organism evidence="10 11">
    <name type="scientific">Acanthosepion pharaonis</name>
    <name type="common">Pharaoh cuttlefish</name>
    <name type="synonym">Sepia pharaonis</name>
    <dbReference type="NCBI Taxonomy" id="158019"/>
    <lineage>
        <taxon>Eukaryota</taxon>
        <taxon>Metazoa</taxon>
        <taxon>Spiralia</taxon>
        <taxon>Lophotrochozoa</taxon>
        <taxon>Mollusca</taxon>
        <taxon>Cephalopoda</taxon>
        <taxon>Coleoidea</taxon>
        <taxon>Decapodiformes</taxon>
        <taxon>Sepiida</taxon>
        <taxon>Sepiina</taxon>
        <taxon>Sepiidae</taxon>
        <taxon>Acanthosepion</taxon>
    </lineage>
</organism>
<evidence type="ECO:0000256" key="7">
    <source>
        <dbReference type="ARBA" id="ARBA00023242"/>
    </source>
</evidence>
<keyword evidence="8" id="KW-0175">Coiled coil</keyword>
<reference evidence="10" key="1">
    <citation type="submission" date="2021-01" db="EMBL/GenBank/DDBJ databases">
        <authorList>
            <person name="Li R."/>
            <person name="Bekaert M."/>
        </authorList>
    </citation>
    <scope>NUCLEOTIDE SEQUENCE</scope>
    <source>
        <strain evidence="10">Farmed</strain>
    </source>
</reference>
<feature type="region of interest" description="Disordered" evidence="9">
    <location>
        <begin position="315"/>
        <end position="339"/>
    </location>
</feature>
<keyword evidence="7" id="KW-0539">Nucleus</keyword>
<dbReference type="GO" id="GO:0005634">
    <property type="term" value="C:nucleus"/>
    <property type="evidence" value="ECO:0007669"/>
    <property type="project" value="UniProtKB-SubCell"/>
</dbReference>
<keyword evidence="6" id="KW-0833">Ubl conjugation pathway</keyword>
<protein>
    <recommendedName>
        <fullName evidence="3">RING-type E3 ubiquitin transferase</fullName>
        <ecNumber evidence="3">2.3.2.27</ecNumber>
    </recommendedName>
</protein>
<feature type="region of interest" description="Disordered" evidence="9">
    <location>
        <begin position="219"/>
        <end position="298"/>
    </location>
</feature>
<dbReference type="PANTHER" id="PTHR23328">
    <property type="entry name" value="RING-TYPE DOMAIN-CONTAINING PROTEIN"/>
    <property type="match status" value="1"/>
</dbReference>
<dbReference type="CDD" id="cd22249">
    <property type="entry name" value="UDM1_RNF168_RNF169-like"/>
    <property type="match status" value="1"/>
</dbReference>
<proteinExistence type="predicted"/>
<dbReference type="GO" id="GO:0061630">
    <property type="term" value="F:ubiquitin protein ligase activity"/>
    <property type="evidence" value="ECO:0007669"/>
    <property type="project" value="UniProtKB-EC"/>
</dbReference>
<dbReference type="OrthoDB" id="426657at2759"/>
<evidence type="ECO:0000256" key="1">
    <source>
        <dbReference type="ARBA" id="ARBA00000900"/>
    </source>
</evidence>
<keyword evidence="11" id="KW-1185">Reference proteome</keyword>
<feature type="coiled-coil region" evidence="8">
    <location>
        <begin position="123"/>
        <end position="216"/>
    </location>
</feature>
<evidence type="ECO:0000256" key="4">
    <source>
        <dbReference type="ARBA" id="ARBA00022679"/>
    </source>
</evidence>
<dbReference type="PANTHER" id="PTHR23328:SF0">
    <property type="entry name" value="RING-TYPE DOMAIN-CONTAINING PROTEIN"/>
    <property type="match status" value="1"/>
</dbReference>
<evidence type="ECO:0000256" key="3">
    <source>
        <dbReference type="ARBA" id="ARBA00012483"/>
    </source>
</evidence>
<sequence>MKCHHYYYYYYYKDKNVFTVRLVLRSAPTTMPGDVSKKSKEEKQEQNVQESLCCPMCRCRISSWVRRQARLNNLVNQERWKQIKTLFPEKVRLRLEGYEDDPNEDEEVFHPPAPRLAEPGEIREEYERALQKLAEERDAERRREEEASAALLRTLQDEEKRMKEEMKKLESQLKKDEELARILETAGTPALRQKVEEEAKNDKQNIQLLLTKLHENESVALSTNNKSSSSSSSTPHDISGSTDNRNYKRKSSPVSPSQSKQPRLIQVTPRQPIRKSSEAHVRSPSPISGNGITHKNKQKSKLNIVDHFEKLKSFQSVGQSSPNNISASRTDSFTSNCKESQSLNSEATTIYKDSTNIIATGTSNKLGRKILFEKKLNFDKCDSKSRVSKSRTKSNLRSSPSACNGTKLDMYFRQKEKRGCEVYMAGEGSRSSEEKDRLFALALQKQYDMELKMSRQVNRAKGTSDEYKLRQKTVTEEKMEEVTDKSESKSLPNKTQKKIKT</sequence>
<dbReference type="EC" id="2.3.2.27" evidence="3"/>
<keyword evidence="5" id="KW-0227">DNA damage</keyword>
<feature type="region of interest" description="Disordered" evidence="9">
    <location>
        <begin position="456"/>
        <end position="501"/>
    </location>
</feature>
<dbReference type="CDD" id="cd21932">
    <property type="entry name" value="MIU2_RNF168-like"/>
    <property type="match status" value="1"/>
</dbReference>
<feature type="compositionally biased region" description="Basic and acidic residues" evidence="9">
    <location>
        <begin position="462"/>
        <end position="488"/>
    </location>
</feature>
<evidence type="ECO:0000313" key="10">
    <source>
        <dbReference type="EMBL" id="CAE1323947.1"/>
    </source>
</evidence>
<dbReference type="Gene3D" id="3.30.40.10">
    <property type="entry name" value="Zinc/RING finger domain, C3HC4 (zinc finger)"/>
    <property type="match status" value="1"/>
</dbReference>
<keyword evidence="4 10" id="KW-0808">Transferase</keyword>
<feature type="compositionally biased region" description="Low complexity" evidence="9">
    <location>
        <begin position="252"/>
        <end position="263"/>
    </location>
</feature>
<evidence type="ECO:0000256" key="2">
    <source>
        <dbReference type="ARBA" id="ARBA00004123"/>
    </source>
</evidence>
<feature type="compositionally biased region" description="Polar residues" evidence="9">
    <location>
        <begin position="234"/>
        <end position="244"/>
    </location>
</feature>
<gene>
    <name evidence="10" type="ORF">SPHA_73746</name>
</gene>
<evidence type="ECO:0000313" key="11">
    <source>
        <dbReference type="Proteomes" id="UP000597762"/>
    </source>
</evidence>
<dbReference type="EMBL" id="CAHIKZ030005388">
    <property type="protein sequence ID" value="CAE1323947.1"/>
    <property type="molecule type" value="Genomic_DNA"/>
</dbReference>
<comment type="catalytic activity">
    <reaction evidence="1">
        <text>S-ubiquitinyl-[E2 ubiquitin-conjugating enzyme]-L-cysteine + [acceptor protein]-L-lysine = [E2 ubiquitin-conjugating enzyme]-L-cysteine + N(6)-ubiquitinyl-[acceptor protein]-L-lysine.</text>
        <dbReference type="EC" id="2.3.2.27"/>
    </reaction>
</comment>
<comment type="caution">
    <text evidence="10">The sequence shown here is derived from an EMBL/GenBank/DDBJ whole genome shotgun (WGS) entry which is preliminary data.</text>
</comment>
<evidence type="ECO:0000256" key="5">
    <source>
        <dbReference type="ARBA" id="ARBA00022763"/>
    </source>
</evidence>
<accession>A0A812EHK0</accession>
<evidence type="ECO:0000256" key="6">
    <source>
        <dbReference type="ARBA" id="ARBA00022786"/>
    </source>
</evidence>
<dbReference type="InterPro" id="IPR013083">
    <property type="entry name" value="Znf_RING/FYVE/PHD"/>
</dbReference>
<evidence type="ECO:0000256" key="9">
    <source>
        <dbReference type="SAM" id="MobiDB-lite"/>
    </source>
</evidence>
<dbReference type="GO" id="GO:0006302">
    <property type="term" value="P:double-strand break repair"/>
    <property type="evidence" value="ECO:0007669"/>
    <property type="project" value="TreeGrafter"/>
</dbReference>
<dbReference type="GO" id="GO:0035861">
    <property type="term" value="C:site of double-strand break"/>
    <property type="evidence" value="ECO:0007669"/>
    <property type="project" value="TreeGrafter"/>
</dbReference>
<name>A0A812EHK0_ACAPH</name>
<keyword evidence="10" id="KW-0012">Acyltransferase</keyword>
<dbReference type="Proteomes" id="UP000597762">
    <property type="component" value="Unassembled WGS sequence"/>
</dbReference>
<comment type="subcellular location">
    <subcellularLocation>
        <location evidence="2">Nucleus</location>
    </subcellularLocation>
</comment>
<evidence type="ECO:0000256" key="8">
    <source>
        <dbReference type="SAM" id="Coils"/>
    </source>
</evidence>
<dbReference type="AlphaFoldDB" id="A0A812EHK0"/>
<dbReference type="GO" id="GO:0031491">
    <property type="term" value="F:nucleosome binding"/>
    <property type="evidence" value="ECO:0007669"/>
    <property type="project" value="TreeGrafter"/>
</dbReference>